<sequence length="520" mass="58334">MPPPAMIAFDDCFAEKSSDNEWKGFTVFSGESPSPNPNLSSLVKKAVVQSEKSTSPILPRSSVKDDSFRMVLPPAMPPPRDSAVPLPMLPEPMRIRKKLSHQESIIFMRKSRYSEKILYKEEDFKCNAFCLSLPGFGKQKPVTSSSKRQDSMEKKMIRTSSFTNSTVSIRASLEKFECGSWASTTALTQDNSRLFFDFPVEMMKCSSRGGGNGGRDVQEPVTSGFLFDRETETLALRSVLKTRSSRSSGRDHQRSAETSPQRRVRFSTSSSSASVSCPTSPRSCITPRLRKAREDFNTFLSAQNVRVRHLIVKREEEIYPNEISKYNFEKKEVDVMKNDDDNGAETYTHQKKKPSFKAEKTSKATEKDSGNKESPTPNDDQNSVSGLGVRQLQKHLERGATKEDATSNDHVDEDVTSKSLSGDKKQDAKIAVKKKNGVEQPHKKIGDKGVMAQSISTESDTEIQEKKQKLDNLFGALGHGLRRLNATSYDSFAKVEESKVRKLMNFIDLKEKDWPELTYG</sequence>
<keyword evidence="3" id="KW-1185">Reference proteome</keyword>
<proteinExistence type="predicted"/>
<feature type="compositionally biased region" description="Low complexity" evidence="1">
    <location>
        <begin position="266"/>
        <end position="282"/>
    </location>
</feature>
<feature type="region of interest" description="Disordered" evidence="1">
    <location>
        <begin position="239"/>
        <end position="282"/>
    </location>
</feature>
<dbReference type="GO" id="GO:0080183">
    <property type="term" value="P:response to photooxidative stress"/>
    <property type="evidence" value="ECO:0007669"/>
    <property type="project" value="InterPro"/>
</dbReference>
<dbReference type="EMBL" id="OU466857">
    <property type="protein sequence ID" value="CAH2034626.1"/>
    <property type="molecule type" value="Genomic_DNA"/>
</dbReference>
<evidence type="ECO:0000313" key="2">
    <source>
        <dbReference type="EMBL" id="CAH2034626.1"/>
    </source>
</evidence>
<feature type="region of interest" description="Disordered" evidence="1">
    <location>
        <begin position="339"/>
        <end position="440"/>
    </location>
</feature>
<dbReference type="GO" id="GO:0009535">
    <property type="term" value="C:chloroplast thylakoid membrane"/>
    <property type="evidence" value="ECO:0007669"/>
    <property type="project" value="InterPro"/>
</dbReference>
<dbReference type="GO" id="GO:0048564">
    <property type="term" value="P:photosystem I assembly"/>
    <property type="evidence" value="ECO:0007669"/>
    <property type="project" value="InterPro"/>
</dbReference>
<feature type="compositionally biased region" description="Basic and acidic residues" evidence="1">
    <location>
        <begin position="356"/>
        <end position="371"/>
    </location>
</feature>
<dbReference type="Proteomes" id="UP000836841">
    <property type="component" value="Chromosome 1"/>
</dbReference>
<gene>
    <name evidence="2" type="ORF">TAV2_LOCUS2209</name>
</gene>
<accession>A0AAU9R6M7</accession>
<feature type="compositionally biased region" description="Basic and acidic residues" evidence="1">
    <location>
        <begin position="394"/>
        <end position="440"/>
    </location>
</feature>
<protein>
    <submittedName>
        <fullName evidence="2">Uncharacterized protein</fullName>
    </submittedName>
</protein>
<reference evidence="2 3" key="1">
    <citation type="submission" date="2022-03" db="EMBL/GenBank/DDBJ databases">
        <authorList>
            <person name="Nunn A."/>
            <person name="Chopra R."/>
            <person name="Nunn A."/>
            <person name="Contreras Garrido A."/>
        </authorList>
    </citation>
    <scope>NUCLEOTIDE SEQUENCE [LARGE SCALE GENOMIC DNA]</scope>
</reference>
<feature type="compositionally biased region" description="Polar residues" evidence="1">
    <location>
        <begin position="372"/>
        <end position="385"/>
    </location>
</feature>
<name>A0AAU9R6M7_THLAR</name>
<organism evidence="2 3">
    <name type="scientific">Thlaspi arvense</name>
    <name type="common">Field penny-cress</name>
    <dbReference type="NCBI Taxonomy" id="13288"/>
    <lineage>
        <taxon>Eukaryota</taxon>
        <taxon>Viridiplantae</taxon>
        <taxon>Streptophyta</taxon>
        <taxon>Embryophyta</taxon>
        <taxon>Tracheophyta</taxon>
        <taxon>Spermatophyta</taxon>
        <taxon>Magnoliopsida</taxon>
        <taxon>eudicotyledons</taxon>
        <taxon>Gunneridae</taxon>
        <taxon>Pentapetalae</taxon>
        <taxon>rosids</taxon>
        <taxon>malvids</taxon>
        <taxon>Brassicales</taxon>
        <taxon>Brassicaceae</taxon>
        <taxon>Thlaspideae</taxon>
        <taxon>Thlaspi</taxon>
    </lineage>
</organism>
<dbReference type="PANTHER" id="PTHR33672">
    <property type="entry name" value="YCF3-INTERACTING PROTEIN 1, CHLOROPLASTIC"/>
    <property type="match status" value="1"/>
</dbReference>
<dbReference type="PANTHER" id="PTHR33672:SF11">
    <property type="entry name" value="ROOT HAIR SPECIFIC 4"/>
    <property type="match status" value="1"/>
</dbReference>
<dbReference type="AlphaFoldDB" id="A0AAU9R6M7"/>
<dbReference type="InterPro" id="IPR040340">
    <property type="entry name" value="CEST/Y3IP1"/>
</dbReference>
<evidence type="ECO:0000313" key="3">
    <source>
        <dbReference type="Proteomes" id="UP000836841"/>
    </source>
</evidence>
<evidence type="ECO:0000256" key="1">
    <source>
        <dbReference type="SAM" id="MobiDB-lite"/>
    </source>
</evidence>